<reference evidence="1" key="1">
    <citation type="journal article" date="2020" name="Nature">
        <title>Giant virus diversity and host interactions through global metagenomics.</title>
        <authorList>
            <person name="Schulz F."/>
            <person name="Roux S."/>
            <person name="Paez-Espino D."/>
            <person name="Jungbluth S."/>
            <person name="Walsh D.A."/>
            <person name="Denef V.J."/>
            <person name="McMahon K.D."/>
            <person name="Konstantinidis K.T."/>
            <person name="Eloe-Fadrosh E.A."/>
            <person name="Kyrpides N.C."/>
            <person name="Woyke T."/>
        </authorList>
    </citation>
    <scope>NUCLEOTIDE SEQUENCE</scope>
    <source>
        <strain evidence="1">GVMAG-M-3300023179-27</strain>
    </source>
</reference>
<sequence>MDSSIIVNKNGHLKFIDKSIDKIIGNDNDIKIMIDYINQQIKNCDAINNDKIKFTLSLLTIFYKHIKVNSIKIIINKKMLCECNNIFDNIICIFSDSTKDHLNVYHLMWKAECTNYFDKYYPIFSFIIPYTKRVCHSKIDRSFINKYLQDYINIILTIINKRIDKCNDLKAFLHDTNIKKLITNVNDIHFEQIGTLMMKFLGHAYTYLGNVVDNTNLLSKENIEYINKSTLTVNDEIKKNVKEWNNKIIDYLLLYFKNHRRTRQIDISFYIIDYCDEPINIFKSYYDDLSATSKLAPCTLHINSYIQSGIAAGSMIL</sequence>
<evidence type="ECO:0000313" key="1">
    <source>
        <dbReference type="EMBL" id="QHT26340.1"/>
    </source>
</evidence>
<organism evidence="1">
    <name type="scientific">viral metagenome</name>
    <dbReference type="NCBI Taxonomy" id="1070528"/>
    <lineage>
        <taxon>unclassified sequences</taxon>
        <taxon>metagenomes</taxon>
        <taxon>organismal metagenomes</taxon>
    </lineage>
</organism>
<name>A0A6C0ECY4_9ZZZZ</name>
<proteinExistence type="predicted"/>
<protein>
    <submittedName>
        <fullName evidence="1">Uncharacterized protein</fullName>
    </submittedName>
</protein>
<dbReference type="EMBL" id="MN739785">
    <property type="protein sequence ID" value="QHT26340.1"/>
    <property type="molecule type" value="Genomic_DNA"/>
</dbReference>
<dbReference type="AlphaFoldDB" id="A0A6C0ECY4"/>
<accession>A0A6C0ECY4</accession>